<dbReference type="InterPro" id="IPR007488">
    <property type="entry name" value="DUF535"/>
</dbReference>
<name>A0A2S7VNZ8_9VIBR</name>
<evidence type="ECO:0000313" key="2">
    <source>
        <dbReference type="Proteomes" id="UP000238707"/>
    </source>
</evidence>
<sequence length="309" mass="35867">MQNFRQIVELSNAVHPHTKGLNRIKKNLRFTLWGVMNPKIIRKVHQLKEKNNLSNLLEQNPKIFEKPLKPFICIGIKPKTRASLLYSHFELLERTFGPNTVHLHLSNFELLTFADRNGDEFRIETFSGESREGSLGIRLVEANTGLTIYSVTFNISDNNRQRTMHIGCLQGTNKRITSSQDKIKELTRSLHGLRPKSLMVELAIMFANYMKVDEILAVSNKGHIYQAMRYIGSKRGAISFDYNTLWTENGASLVDKHWFSLPTKPLRKDTDTLKKTKRRLYTKRYDWLKETEEQIISRLNEIKSAPTLH</sequence>
<protein>
    <submittedName>
        <fullName evidence="1">P-loop ATPase</fullName>
    </submittedName>
</protein>
<proteinExistence type="predicted"/>
<dbReference type="GO" id="GO:0006974">
    <property type="term" value="P:DNA damage response"/>
    <property type="evidence" value="ECO:0007669"/>
    <property type="project" value="TreeGrafter"/>
</dbReference>
<dbReference type="PANTHER" id="PTHR38785">
    <property type="entry name" value="HOMOLOG OF VIRK"/>
    <property type="match status" value="1"/>
</dbReference>
<organism evidence="1 2">
    <name type="scientific">Vibrio chagasii</name>
    <dbReference type="NCBI Taxonomy" id="170679"/>
    <lineage>
        <taxon>Bacteria</taxon>
        <taxon>Pseudomonadati</taxon>
        <taxon>Pseudomonadota</taxon>
        <taxon>Gammaproteobacteria</taxon>
        <taxon>Vibrionales</taxon>
        <taxon>Vibrionaceae</taxon>
        <taxon>Vibrio</taxon>
    </lineage>
</organism>
<dbReference type="EMBL" id="MSCI01000001">
    <property type="protein sequence ID" value="PQJ63884.1"/>
    <property type="molecule type" value="Genomic_DNA"/>
</dbReference>
<dbReference type="RefSeq" id="WP_105023588.1">
    <property type="nucleotide sequence ID" value="NZ_MSCI01000001.1"/>
</dbReference>
<evidence type="ECO:0000313" key="1">
    <source>
        <dbReference type="EMBL" id="PQJ63884.1"/>
    </source>
</evidence>
<dbReference type="PANTHER" id="PTHR38785:SF1">
    <property type="entry name" value="HOMOLOG OF VIRK"/>
    <property type="match status" value="1"/>
</dbReference>
<accession>A0A2S7VNZ8</accession>
<dbReference type="Proteomes" id="UP000238707">
    <property type="component" value="Unassembled WGS sequence"/>
</dbReference>
<comment type="caution">
    <text evidence="1">The sequence shown here is derived from an EMBL/GenBank/DDBJ whole genome shotgun (WGS) entry which is preliminary data.</text>
</comment>
<gene>
    <name evidence="1" type="ORF">BTO10_03550</name>
</gene>
<keyword evidence="2" id="KW-1185">Reference proteome</keyword>
<dbReference type="Pfam" id="PF04393">
    <property type="entry name" value="DUF535"/>
    <property type="match status" value="1"/>
</dbReference>
<reference evidence="1 2" key="1">
    <citation type="submission" date="2016-12" db="EMBL/GenBank/DDBJ databases">
        <title>Diversity of luminous bacteria.</title>
        <authorList>
            <person name="Yoshizawa S."/>
            <person name="Kogure K."/>
        </authorList>
    </citation>
    <scope>NUCLEOTIDE SEQUENCE [LARGE SCALE GENOMIC DNA]</scope>
    <source>
        <strain evidence="1 2">LC2-408</strain>
    </source>
</reference>
<dbReference type="AlphaFoldDB" id="A0A2S7VNZ8"/>